<gene>
    <name evidence="2" type="ORF">S2091_3715</name>
</gene>
<dbReference type="PANTHER" id="PTHR39664">
    <property type="match status" value="1"/>
</dbReference>
<protein>
    <submittedName>
        <fullName evidence="2">Putative nucleic-acid-binding protein contains PIN domain</fullName>
    </submittedName>
</protein>
<dbReference type="PANTHER" id="PTHR39664:SF2">
    <property type="entry name" value="NUCLEIC ACID-BINDING PROTEIN, CONTAINING PIN DOMAIN-RELATED"/>
    <property type="match status" value="1"/>
</dbReference>
<evidence type="ECO:0000259" key="1">
    <source>
        <dbReference type="Pfam" id="PF01850"/>
    </source>
</evidence>
<dbReference type="RefSeq" id="WP_105533465.1">
    <property type="nucleotide sequence ID" value="NZ_PUGF01000021.1"/>
</dbReference>
<proteinExistence type="predicted"/>
<dbReference type="AlphaFoldDB" id="A0A2S9GV52"/>
<reference evidence="2 3" key="1">
    <citation type="submission" date="2018-02" db="EMBL/GenBank/DDBJ databases">
        <title>Solimicrobium silvestre gen. nov., sp. nov., isolated from alpine forest soil.</title>
        <authorList>
            <person name="Margesin R."/>
            <person name="Albuquerque L."/>
            <person name="Zhang D.-C."/>
            <person name="Froufe H.J.C."/>
            <person name="Severino R."/>
            <person name="Roxo I."/>
            <person name="Egas C."/>
            <person name="Da Costa M.S."/>
        </authorList>
    </citation>
    <scope>NUCLEOTIDE SEQUENCE [LARGE SCALE GENOMIC DNA]</scope>
    <source>
        <strain evidence="2 3">S20-91</strain>
    </source>
</reference>
<sequence length="131" mass="14395">MIGLDTNVLVRYIAQDEPQQSAIATTLITSLSSENPGYITIVALTELVWVMQSCYNATKPEVITILDMLLKTKELVVENAETAIKALTIFTRSNADFSDCLIERSAHKAGCDYTATFDKKAAKTTGMRLQS</sequence>
<accession>A0A2S9GV52</accession>
<evidence type="ECO:0000313" key="2">
    <source>
        <dbReference type="EMBL" id="PRC91599.1"/>
    </source>
</evidence>
<dbReference type="Proteomes" id="UP000237839">
    <property type="component" value="Unassembled WGS sequence"/>
</dbReference>
<evidence type="ECO:0000313" key="3">
    <source>
        <dbReference type="Proteomes" id="UP000237839"/>
    </source>
</evidence>
<dbReference type="InterPro" id="IPR029060">
    <property type="entry name" value="PIN-like_dom_sf"/>
</dbReference>
<name>A0A2S9GV52_9BURK</name>
<comment type="caution">
    <text evidence="2">The sequence shown here is derived from an EMBL/GenBank/DDBJ whole genome shotgun (WGS) entry which is preliminary data.</text>
</comment>
<dbReference type="OrthoDB" id="32974at2"/>
<dbReference type="EMBL" id="PUGF01000021">
    <property type="protein sequence ID" value="PRC91599.1"/>
    <property type="molecule type" value="Genomic_DNA"/>
</dbReference>
<dbReference type="Pfam" id="PF01850">
    <property type="entry name" value="PIN"/>
    <property type="match status" value="1"/>
</dbReference>
<dbReference type="Gene3D" id="3.40.50.1010">
    <property type="entry name" value="5'-nuclease"/>
    <property type="match status" value="1"/>
</dbReference>
<feature type="domain" description="PIN" evidence="1">
    <location>
        <begin position="4"/>
        <end position="124"/>
    </location>
</feature>
<dbReference type="CDD" id="cd18683">
    <property type="entry name" value="PIN_VapC-like"/>
    <property type="match status" value="1"/>
</dbReference>
<organism evidence="2 3">
    <name type="scientific">Solimicrobium silvestre</name>
    <dbReference type="NCBI Taxonomy" id="2099400"/>
    <lineage>
        <taxon>Bacteria</taxon>
        <taxon>Pseudomonadati</taxon>
        <taxon>Pseudomonadota</taxon>
        <taxon>Betaproteobacteria</taxon>
        <taxon>Burkholderiales</taxon>
        <taxon>Oxalobacteraceae</taxon>
        <taxon>Solimicrobium</taxon>
    </lineage>
</organism>
<dbReference type="SUPFAM" id="SSF88723">
    <property type="entry name" value="PIN domain-like"/>
    <property type="match status" value="1"/>
</dbReference>
<keyword evidence="3" id="KW-1185">Reference proteome</keyword>
<dbReference type="InterPro" id="IPR002716">
    <property type="entry name" value="PIN_dom"/>
</dbReference>